<dbReference type="Proteomes" id="UP000765509">
    <property type="component" value="Unassembled WGS sequence"/>
</dbReference>
<accession>A0A9Q3CHB4</accession>
<name>A0A9Q3CHB4_9BASI</name>
<evidence type="ECO:0000313" key="1">
    <source>
        <dbReference type="EMBL" id="MBW0485339.1"/>
    </source>
</evidence>
<evidence type="ECO:0000313" key="2">
    <source>
        <dbReference type="Proteomes" id="UP000765509"/>
    </source>
</evidence>
<keyword evidence="2" id="KW-1185">Reference proteome</keyword>
<dbReference type="EMBL" id="AVOT02008117">
    <property type="protein sequence ID" value="MBW0485339.1"/>
    <property type="molecule type" value="Genomic_DNA"/>
</dbReference>
<gene>
    <name evidence="1" type="ORF">O181_025054</name>
</gene>
<protein>
    <recommendedName>
        <fullName evidence="3">Endonuclease/exonuclease/phosphatase domain-containing protein</fullName>
    </recommendedName>
</protein>
<comment type="caution">
    <text evidence="1">The sequence shown here is derived from an EMBL/GenBank/DDBJ whole genome shotgun (WGS) entry which is preliminary data.</text>
</comment>
<dbReference type="AlphaFoldDB" id="A0A9Q3CHB4"/>
<sequence length="157" mass="17859">MITYDPSNKELNGTPPYFGNEYSTALKCVSLVVELIAHSILSLVHIPLIIPSETLLQERDEVFKEIKDAGEDVARSSPHLLQGDMNIHPLSFHEFLEEEWNWEERPEEIKAMLEVVTPAYCHHLDVFSNVKEEKLPQHRPCDHHIALEGSLPSVGVI</sequence>
<proteinExistence type="predicted"/>
<organism evidence="1 2">
    <name type="scientific">Austropuccinia psidii MF-1</name>
    <dbReference type="NCBI Taxonomy" id="1389203"/>
    <lineage>
        <taxon>Eukaryota</taxon>
        <taxon>Fungi</taxon>
        <taxon>Dikarya</taxon>
        <taxon>Basidiomycota</taxon>
        <taxon>Pucciniomycotina</taxon>
        <taxon>Pucciniomycetes</taxon>
        <taxon>Pucciniales</taxon>
        <taxon>Sphaerophragmiaceae</taxon>
        <taxon>Austropuccinia</taxon>
    </lineage>
</organism>
<reference evidence="1" key="1">
    <citation type="submission" date="2021-03" db="EMBL/GenBank/DDBJ databases">
        <title>Draft genome sequence of rust myrtle Austropuccinia psidii MF-1, a brazilian biotype.</title>
        <authorList>
            <person name="Quecine M.C."/>
            <person name="Pachon D.M.R."/>
            <person name="Bonatelli M.L."/>
            <person name="Correr F.H."/>
            <person name="Franceschini L.M."/>
            <person name="Leite T.F."/>
            <person name="Margarido G.R.A."/>
            <person name="Almeida C.A."/>
            <person name="Ferrarezi J.A."/>
            <person name="Labate C.A."/>
        </authorList>
    </citation>
    <scope>NUCLEOTIDE SEQUENCE</scope>
    <source>
        <strain evidence="1">MF-1</strain>
    </source>
</reference>
<evidence type="ECO:0008006" key="3">
    <source>
        <dbReference type="Google" id="ProtNLM"/>
    </source>
</evidence>